<dbReference type="SMART" id="SM00369">
    <property type="entry name" value="LRR_TYP"/>
    <property type="match status" value="3"/>
</dbReference>
<feature type="compositionally biased region" description="Basic residues" evidence="3">
    <location>
        <begin position="307"/>
        <end position="319"/>
    </location>
</feature>
<dbReference type="GO" id="GO:0005737">
    <property type="term" value="C:cytoplasm"/>
    <property type="evidence" value="ECO:0007669"/>
    <property type="project" value="TreeGrafter"/>
</dbReference>
<gene>
    <name evidence="4" type="ORF">MMEN_LOCUS20926</name>
</gene>
<dbReference type="PROSITE" id="PS51450">
    <property type="entry name" value="LRR"/>
    <property type="match status" value="2"/>
</dbReference>
<feature type="region of interest" description="Disordered" evidence="3">
    <location>
        <begin position="257"/>
        <end position="363"/>
    </location>
</feature>
<sequence length="428" mass="48435">MNPKDVDVPSAMTPVEKDAEAQPRFVFGNTVAKPPERREPEEGFSTETSCLRRSNLKRVPDRILGNGSLTYLSLEGNQISIIPDSVFLSLPKLQWLDLRNNIVTSLPAAIGSHRSLKTLLLEGNPISELPPELGNVITLRGLNLRDCPIRFPPQEVVHQGLPSILRFLRSALAERPVSAQKPFPVVEKLQLSEVTGSSEDMQDELAEEDEMQKFRELKDKFVLLDRAELGLVAHCDTKQKVRLPSVPKRKIVRSSMIPELPLYDPQPQKRPQEKKQASLEQKKTQEALQKWRTQAKATQERKASEHKQKRQDRQRKGEHKQHGAPPQGADPKPAPGTGSGASQRQGCGTATKEAEEHRSARELERLIRARVERMQERRRNPIGSMTQQMAAAEEDLREMRKLQERLLERKRNLWRQGGGSFSPFTANT</sequence>
<evidence type="ECO:0000256" key="1">
    <source>
        <dbReference type="ARBA" id="ARBA00022614"/>
    </source>
</evidence>
<name>A0A8S4BRP1_9TELE</name>
<evidence type="ECO:0000256" key="2">
    <source>
        <dbReference type="ARBA" id="ARBA00022737"/>
    </source>
</evidence>
<dbReference type="InterPro" id="IPR003591">
    <property type="entry name" value="Leu-rich_rpt_typical-subtyp"/>
</dbReference>
<dbReference type="InterPro" id="IPR032675">
    <property type="entry name" value="LRR_dom_sf"/>
</dbReference>
<dbReference type="OrthoDB" id="2021138at2759"/>
<accession>A0A8S4BRP1</accession>
<feature type="region of interest" description="Disordered" evidence="3">
    <location>
        <begin position="1"/>
        <end position="49"/>
    </location>
</feature>
<reference evidence="4" key="1">
    <citation type="submission" date="2021-05" db="EMBL/GenBank/DDBJ databases">
        <authorList>
            <person name="Tigano A."/>
        </authorList>
    </citation>
    <scope>NUCLEOTIDE SEQUENCE</scope>
</reference>
<dbReference type="Pfam" id="PF13855">
    <property type="entry name" value="LRR_8"/>
    <property type="match status" value="1"/>
</dbReference>
<organism evidence="4 5">
    <name type="scientific">Menidia menidia</name>
    <name type="common">Atlantic silverside</name>
    <dbReference type="NCBI Taxonomy" id="238744"/>
    <lineage>
        <taxon>Eukaryota</taxon>
        <taxon>Metazoa</taxon>
        <taxon>Chordata</taxon>
        <taxon>Craniata</taxon>
        <taxon>Vertebrata</taxon>
        <taxon>Euteleostomi</taxon>
        <taxon>Actinopterygii</taxon>
        <taxon>Neopterygii</taxon>
        <taxon>Teleostei</taxon>
        <taxon>Neoteleostei</taxon>
        <taxon>Acanthomorphata</taxon>
        <taxon>Ovalentaria</taxon>
        <taxon>Atherinomorphae</taxon>
        <taxon>Atheriniformes</taxon>
        <taxon>Atherinopsidae</taxon>
        <taxon>Menidiinae</taxon>
        <taxon>Menidia</taxon>
    </lineage>
</organism>
<feature type="compositionally biased region" description="Basic and acidic residues" evidence="3">
    <location>
        <begin position="270"/>
        <end position="285"/>
    </location>
</feature>
<proteinExistence type="predicted"/>
<evidence type="ECO:0000256" key="3">
    <source>
        <dbReference type="SAM" id="MobiDB-lite"/>
    </source>
</evidence>
<keyword evidence="5" id="KW-1185">Reference proteome</keyword>
<dbReference type="InterPro" id="IPR001611">
    <property type="entry name" value="Leu-rich_rpt"/>
</dbReference>
<keyword evidence="1" id="KW-0433">Leucine-rich repeat</keyword>
<feature type="region of interest" description="Disordered" evidence="3">
    <location>
        <begin position="374"/>
        <end position="393"/>
    </location>
</feature>
<feature type="compositionally biased region" description="Basic and acidic residues" evidence="3">
    <location>
        <begin position="352"/>
        <end position="363"/>
    </location>
</feature>
<dbReference type="Gene3D" id="3.80.10.10">
    <property type="entry name" value="Ribonuclease Inhibitor"/>
    <property type="match status" value="1"/>
</dbReference>
<dbReference type="InterPro" id="IPR050216">
    <property type="entry name" value="LRR_domain-containing"/>
</dbReference>
<dbReference type="SUPFAM" id="SSF52058">
    <property type="entry name" value="L domain-like"/>
    <property type="match status" value="1"/>
</dbReference>
<dbReference type="EMBL" id="CAJRST010039999">
    <property type="protein sequence ID" value="CAG6017933.1"/>
    <property type="molecule type" value="Genomic_DNA"/>
</dbReference>
<dbReference type="AlphaFoldDB" id="A0A8S4BRP1"/>
<dbReference type="Proteomes" id="UP000677803">
    <property type="component" value="Unassembled WGS sequence"/>
</dbReference>
<evidence type="ECO:0000313" key="5">
    <source>
        <dbReference type="Proteomes" id="UP000677803"/>
    </source>
</evidence>
<keyword evidence="2" id="KW-0677">Repeat</keyword>
<comment type="caution">
    <text evidence="4">The sequence shown here is derived from an EMBL/GenBank/DDBJ whole genome shotgun (WGS) entry which is preliminary data.</text>
</comment>
<dbReference type="PANTHER" id="PTHR48051:SF35">
    <property type="entry name" value="LEUCINE-RICH REPEAT-CONTAINING PROTEIN 27"/>
    <property type="match status" value="1"/>
</dbReference>
<evidence type="ECO:0000313" key="4">
    <source>
        <dbReference type="EMBL" id="CAG6017933.1"/>
    </source>
</evidence>
<protein>
    <submittedName>
        <fullName evidence="4">(Atlantic silverside) hypothetical protein</fullName>
    </submittedName>
</protein>
<dbReference type="PANTHER" id="PTHR48051">
    <property type="match status" value="1"/>
</dbReference>